<feature type="transmembrane region" description="Helical" evidence="1">
    <location>
        <begin position="59"/>
        <end position="78"/>
    </location>
</feature>
<dbReference type="AlphaFoldDB" id="G7JHF0"/>
<evidence type="ECO:0000313" key="4">
    <source>
        <dbReference type="Proteomes" id="UP000002051"/>
    </source>
</evidence>
<reference evidence="2 4" key="1">
    <citation type="journal article" date="2011" name="Nature">
        <title>The Medicago genome provides insight into the evolution of rhizobial symbioses.</title>
        <authorList>
            <person name="Young N.D."/>
            <person name="Debelle F."/>
            <person name="Oldroyd G.E."/>
            <person name="Geurts R."/>
            <person name="Cannon S.B."/>
            <person name="Udvardi M.K."/>
            <person name="Benedito V.A."/>
            <person name="Mayer K.F."/>
            <person name="Gouzy J."/>
            <person name="Schoof H."/>
            <person name="Van de Peer Y."/>
            <person name="Proost S."/>
            <person name="Cook D.R."/>
            <person name="Meyers B.C."/>
            <person name="Spannagl M."/>
            <person name="Cheung F."/>
            <person name="De Mita S."/>
            <person name="Krishnakumar V."/>
            <person name="Gundlach H."/>
            <person name="Zhou S."/>
            <person name="Mudge J."/>
            <person name="Bharti A.K."/>
            <person name="Murray J.D."/>
            <person name="Naoumkina M.A."/>
            <person name="Rosen B."/>
            <person name="Silverstein K.A."/>
            <person name="Tang H."/>
            <person name="Rombauts S."/>
            <person name="Zhao P.X."/>
            <person name="Zhou P."/>
            <person name="Barbe V."/>
            <person name="Bardou P."/>
            <person name="Bechner M."/>
            <person name="Bellec A."/>
            <person name="Berger A."/>
            <person name="Berges H."/>
            <person name="Bidwell S."/>
            <person name="Bisseling T."/>
            <person name="Choisne N."/>
            <person name="Couloux A."/>
            <person name="Denny R."/>
            <person name="Deshpande S."/>
            <person name="Dai X."/>
            <person name="Doyle J.J."/>
            <person name="Dudez A.M."/>
            <person name="Farmer A.D."/>
            <person name="Fouteau S."/>
            <person name="Franken C."/>
            <person name="Gibelin C."/>
            <person name="Gish J."/>
            <person name="Goldstein S."/>
            <person name="Gonzalez A.J."/>
            <person name="Green P.J."/>
            <person name="Hallab A."/>
            <person name="Hartog M."/>
            <person name="Hua A."/>
            <person name="Humphray S.J."/>
            <person name="Jeong D.H."/>
            <person name="Jing Y."/>
            <person name="Jocker A."/>
            <person name="Kenton S.M."/>
            <person name="Kim D.J."/>
            <person name="Klee K."/>
            <person name="Lai H."/>
            <person name="Lang C."/>
            <person name="Lin S."/>
            <person name="Macmil S.L."/>
            <person name="Magdelenat G."/>
            <person name="Matthews L."/>
            <person name="McCorrison J."/>
            <person name="Monaghan E.L."/>
            <person name="Mun J.H."/>
            <person name="Najar F.Z."/>
            <person name="Nicholson C."/>
            <person name="Noirot C."/>
            <person name="O'Bleness M."/>
            <person name="Paule C.R."/>
            <person name="Poulain J."/>
            <person name="Prion F."/>
            <person name="Qin B."/>
            <person name="Qu C."/>
            <person name="Retzel E.F."/>
            <person name="Riddle C."/>
            <person name="Sallet E."/>
            <person name="Samain S."/>
            <person name="Samson N."/>
            <person name="Sanders I."/>
            <person name="Saurat O."/>
            <person name="Scarpelli C."/>
            <person name="Schiex T."/>
            <person name="Segurens B."/>
            <person name="Severin A.J."/>
            <person name="Sherrier D.J."/>
            <person name="Shi R."/>
            <person name="Sims S."/>
            <person name="Singer S.R."/>
            <person name="Sinharoy S."/>
            <person name="Sterck L."/>
            <person name="Viollet A."/>
            <person name="Wang B.B."/>
            <person name="Wang K."/>
            <person name="Wang M."/>
            <person name="Wang X."/>
            <person name="Warfsmann J."/>
            <person name="Weissenbach J."/>
            <person name="White D.D."/>
            <person name="White J.D."/>
            <person name="Wiley G.B."/>
            <person name="Wincker P."/>
            <person name="Xing Y."/>
            <person name="Yang L."/>
            <person name="Yao Z."/>
            <person name="Ying F."/>
            <person name="Zhai J."/>
            <person name="Zhou L."/>
            <person name="Zuber A."/>
            <person name="Denarie J."/>
            <person name="Dixon R.A."/>
            <person name="May G.D."/>
            <person name="Schwartz D.C."/>
            <person name="Rogers J."/>
            <person name="Quetier F."/>
            <person name="Town C.D."/>
            <person name="Roe B.A."/>
        </authorList>
    </citation>
    <scope>NUCLEOTIDE SEQUENCE [LARGE SCALE GENOMIC DNA]</scope>
    <source>
        <strain evidence="2">A17</strain>
        <strain evidence="3 4">cv. Jemalong A17</strain>
    </source>
</reference>
<protein>
    <submittedName>
        <fullName evidence="2">Transmembrane protein, putative</fullName>
    </submittedName>
</protein>
<dbReference type="PaxDb" id="3880-AES89160"/>
<reference evidence="3" key="3">
    <citation type="submission" date="2015-04" db="UniProtKB">
        <authorList>
            <consortium name="EnsemblPlants"/>
        </authorList>
    </citation>
    <scope>IDENTIFICATION</scope>
    <source>
        <strain evidence="3">cv. Jemalong A17</strain>
    </source>
</reference>
<keyword evidence="4" id="KW-1185">Reference proteome</keyword>
<organism evidence="2 4">
    <name type="scientific">Medicago truncatula</name>
    <name type="common">Barrel medic</name>
    <name type="synonym">Medicago tribuloides</name>
    <dbReference type="NCBI Taxonomy" id="3880"/>
    <lineage>
        <taxon>Eukaryota</taxon>
        <taxon>Viridiplantae</taxon>
        <taxon>Streptophyta</taxon>
        <taxon>Embryophyta</taxon>
        <taxon>Tracheophyta</taxon>
        <taxon>Spermatophyta</taxon>
        <taxon>Magnoliopsida</taxon>
        <taxon>eudicotyledons</taxon>
        <taxon>Gunneridae</taxon>
        <taxon>Pentapetalae</taxon>
        <taxon>rosids</taxon>
        <taxon>fabids</taxon>
        <taxon>Fabales</taxon>
        <taxon>Fabaceae</taxon>
        <taxon>Papilionoideae</taxon>
        <taxon>50 kb inversion clade</taxon>
        <taxon>NPAAA clade</taxon>
        <taxon>Hologalegina</taxon>
        <taxon>IRL clade</taxon>
        <taxon>Trifolieae</taxon>
        <taxon>Medicago</taxon>
    </lineage>
</organism>
<gene>
    <name evidence="2" type="ordered locus">MTR_4g070650</name>
</gene>
<keyword evidence="1" id="KW-0472">Membrane</keyword>
<evidence type="ECO:0000313" key="3">
    <source>
        <dbReference type="EnsemblPlants" id="AES89160"/>
    </source>
</evidence>
<dbReference type="HOGENOM" id="CLU_1698136_0_0_1"/>
<accession>G7JHF0</accession>
<keyword evidence="1 2" id="KW-0812">Transmembrane</keyword>
<name>G7JHF0_MEDTR</name>
<dbReference type="EMBL" id="CM001220">
    <property type="protein sequence ID" value="AES89160.1"/>
    <property type="molecule type" value="Genomic_DNA"/>
</dbReference>
<keyword evidence="1" id="KW-1133">Transmembrane helix</keyword>
<evidence type="ECO:0000256" key="1">
    <source>
        <dbReference type="SAM" id="Phobius"/>
    </source>
</evidence>
<dbReference type="EnsemblPlants" id="AES89160">
    <property type="protein sequence ID" value="AES89160"/>
    <property type="gene ID" value="MTR_4g070650"/>
</dbReference>
<reference evidence="2 4" key="2">
    <citation type="journal article" date="2014" name="BMC Genomics">
        <title>An improved genome release (version Mt4.0) for the model legume Medicago truncatula.</title>
        <authorList>
            <person name="Tang H."/>
            <person name="Krishnakumar V."/>
            <person name="Bidwell S."/>
            <person name="Rosen B."/>
            <person name="Chan A."/>
            <person name="Zhou S."/>
            <person name="Gentzbittel L."/>
            <person name="Childs K.L."/>
            <person name="Yandell M."/>
            <person name="Gundlach H."/>
            <person name="Mayer K.F."/>
            <person name="Schwartz D.C."/>
            <person name="Town C.D."/>
        </authorList>
    </citation>
    <scope>GENOME REANNOTATION</scope>
    <source>
        <strain evidence="3 4">cv. Jemalong A17</strain>
    </source>
</reference>
<dbReference type="Proteomes" id="UP000002051">
    <property type="component" value="Chromosome 4"/>
</dbReference>
<proteinExistence type="predicted"/>
<evidence type="ECO:0000313" key="2">
    <source>
        <dbReference type="EMBL" id="AES89160.1"/>
    </source>
</evidence>
<sequence length="155" mass="18241">MQPFLGSYGDVEGSNSESSASSAHSYARVSTRTRYVSLFPIQNDFILHLSTSIVSDGSMFLGLAYIFPSTTIFLFLMIDFHLKIGQAISGLFFTQRFDNKGHDWKKWRIFNMIMVSRVDMKFNMEHFFDMFGYWFWVCDKFMDKLKETSWTYFNL</sequence>